<feature type="domain" description="NAD-dependent epimerase/dehydratase" evidence="2">
    <location>
        <begin position="8"/>
        <end position="200"/>
    </location>
</feature>
<evidence type="ECO:0000259" key="2">
    <source>
        <dbReference type="Pfam" id="PF01370"/>
    </source>
</evidence>
<keyword evidence="1" id="KW-0472">Membrane</keyword>
<dbReference type="Pfam" id="PF01370">
    <property type="entry name" value="Epimerase"/>
    <property type="match status" value="1"/>
</dbReference>
<name>A0A1X7BSN0_9RHOB</name>
<dbReference type="RefSeq" id="WP_085800564.1">
    <property type="nucleotide sequence ID" value="NZ_FWXB01000008.1"/>
</dbReference>
<dbReference type="PANTHER" id="PTHR12126:SF11">
    <property type="entry name" value="NADH DEHYDROGENASE [UBIQUINONE] 1 ALPHA SUBCOMPLEX SUBUNIT 9, MITOCHONDRIAL"/>
    <property type="match status" value="1"/>
</dbReference>
<dbReference type="InterPro" id="IPR001509">
    <property type="entry name" value="Epimerase_deHydtase"/>
</dbReference>
<dbReference type="PANTHER" id="PTHR12126">
    <property type="entry name" value="NADH-UBIQUINONE OXIDOREDUCTASE 39 KDA SUBUNIT-RELATED"/>
    <property type="match status" value="1"/>
</dbReference>
<dbReference type="Gene3D" id="3.40.50.720">
    <property type="entry name" value="NAD(P)-binding Rossmann-like Domain"/>
    <property type="match status" value="1"/>
</dbReference>
<protein>
    <submittedName>
        <fullName evidence="3">Short chain dehydrogenase</fullName>
    </submittedName>
</protein>
<accession>A0A1X7BSN0</accession>
<dbReference type="EMBL" id="FWXB01000008">
    <property type="protein sequence ID" value="SMC12617.1"/>
    <property type="molecule type" value="Genomic_DNA"/>
</dbReference>
<evidence type="ECO:0000256" key="1">
    <source>
        <dbReference type="SAM" id="Phobius"/>
    </source>
</evidence>
<keyword evidence="1" id="KW-0812">Transmembrane</keyword>
<organism evidence="3 4">
    <name type="scientific">Roseovarius aestuarii</name>
    <dbReference type="NCBI Taxonomy" id="475083"/>
    <lineage>
        <taxon>Bacteria</taxon>
        <taxon>Pseudomonadati</taxon>
        <taxon>Pseudomonadota</taxon>
        <taxon>Alphaproteobacteria</taxon>
        <taxon>Rhodobacterales</taxon>
        <taxon>Roseobacteraceae</taxon>
        <taxon>Roseovarius</taxon>
    </lineage>
</organism>
<feature type="transmembrane region" description="Helical" evidence="1">
    <location>
        <begin position="315"/>
        <end position="337"/>
    </location>
</feature>
<reference evidence="3 4" key="1">
    <citation type="submission" date="2017-03" db="EMBL/GenBank/DDBJ databases">
        <authorList>
            <person name="Afonso C.L."/>
            <person name="Miller P.J."/>
            <person name="Scott M.A."/>
            <person name="Spackman E."/>
            <person name="Goraichik I."/>
            <person name="Dimitrov K.M."/>
            <person name="Suarez D.L."/>
            <person name="Swayne D.E."/>
        </authorList>
    </citation>
    <scope>NUCLEOTIDE SEQUENCE [LARGE SCALE GENOMIC DNA]</scope>
    <source>
        <strain evidence="3 4">CECT 7745</strain>
    </source>
</reference>
<dbReference type="GO" id="GO:0044877">
    <property type="term" value="F:protein-containing complex binding"/>
    <property type="evidence" value="ECO:0007669"/>
    <property type="project" value="TreeGrafter"/>
</dbReference>
<dbReference type="InterPro" id="IPR025695">
    <property type="entry name" value="DoxX-like"/>
</dbReference>
<evidence type="ECO:0000313" key="4">
    <source>
        <dbReference type="Proteomes" id="UP000193224"/>
    </source>
</evidence>
<dbReference type="OrthoDB" id="5377001at2"/>
<dbReference type="InterPro" id="IPR051207">
    <property type="entry name" value="ComplexI_NDUFA9_subunit"/>
</dbReference>
<feature type="transmembrane region" description="Helical" evidence="1">
    <location>
        <begin position="376"/>
        <end position="395"/>
    </location>
</feature>
<dbReference type="InterPro" id="IPR036291">
    <property type="entry name" value="NAD(P)-bd_dom_sf"/>
</dbReference>
<feature type="transmembrane region" description="Helical" evidence="1">
    <location>
        <begin position="349"/>
        <end position="369"/>
    </location>
</feature>
<gene>
    <name evidence="3" type="ORF">ROA7745_02445</name>
</gene>
<dbReference type="Pfam" id="PF13781">
    <property type="entry name" value="DoxX_3"/>
    <property type="match status" value="1"/>
</dbReference>
<keyword evidence="1" id="KW-1133">Transmembrane helix</keyword>
<dbReference type="SUPFAM" id="SSF51735">
    <property type="entry name" value="NAD(P)-binding Rossmann-fold domains"/>
    <property type="match status" value="1"/>
</dbReference>
<sequence>MSGTPGTVLILGADGFIGRHLAYGLRNHGWKVIASARRTKRLSRMGFETLKADLTAPRTADPEFWRPHLSGVTHLVNAAGVLSASDIVCEAVHVTAPKALYQALPDSAAGLLISAVGIDDANTDFAIFRRAGEEVATDYGLTILRPGLVLGDTSYGGSSLLRALAALPLLTPVVGKGQQVFNPIHAGDLTDLIHHLLQHPPPPGPREVGGPEEVTLADMLRKLRNWLGLGQAPLLKLPLRLVSGIARIGDLMRLGPISSTAVTQLETSVLARPDAALRALPVQPRGFSDILAARPAGTQDLWHARIYLMRPLLRLVLAFLWLASGAIGLMLPAAQFLPLVADSAFDDTTLIWLARLGGMVDLGIALALLRGWRPRMVAWVQVATIAGYTLAFSWLAPALWLLPLGGLLKNIPLLALIAVQAILEDER</sequence>
<evidence type="ECO:0000313" key="3">
    <source>
        <dbReference type="EMBL" id="SMC12617.1"/>
    </source>
</evidence>
<proteinExistence type="predicted"/>
<dbReference type="AlphaFoldDB" id="A0A1X7BSN0"/>
<dbReference type="Proteomes" id="UP000193224">
    <property type="component" value="Unassembled WGS sequence"/>
</dbReference>
<keyword evidence="4" id="KW-1185">Reference proteome</keyword>